<sequence length="176" mass="19159">MKLSMGQGAPGGLMPHTRGRLAPSLLSESKVDAVLIYAVINREREHSLVKVDIDNCGRVITKKQRVAPPQPHCVHGWRTDHCTCRPTPLPYLRATRGTGTTVHTAETADTAGTADSATYCGIDTAGFCGRCEYYGHSDTADTRILRTPQETSDTTGDCGHCRRLRILGRPDVVDEL</sequence>
<evidence type="ECO:0000313" key="1">
    <source>
        <dbReference type="EMBL" id="KAK2181244.1"/>
    </source>
</evidence>
<gene>
    <name evidence="1" type="ORF">NP493_405g04022</name>
</gene>
<proteinExistence type="predicted"/>
<name>A0AAD9L1C0_RIDPI</name>
<reference evidence="1" key="1">
    <citation type="journal article" date="2023" name="Mol. Biol. Evol.">
        <title>Third-Generation Sequencing Reveals the Adaptive Role of the Epigenome in Three Deep-Sea Polychaetes.</title>
        <authorList>
            <person name="Perez M."/>
            <person name="Aroh O."/>
            <person name="Sun Y."/>
            <person name="Lan Y."/>
            <person name="Juniper S.K."/>
            <person name="Young C.R."/>
            <person name="Angers B."/>
            <person name="Qian P.Y."/>
        </authorList>
    </citation>
    <scope>NUCLEOTIDE SEQUENCE</scope>
    <source>
        <strain evidence="1">R07B-5</strain>
    </source>
</reference>
<protein>
    <submittedName>
        <fullName evidence="1">Uncharacterized protein</fullName>
    </submittedName>
</protein>
<dbReference type="Proteomes" id="UP001209878">
    <property type="component" value="Unassembled WGS sequence"/>
</dbReference>
<accession>A0AAD9L1C0</accession>
<keyword evidence="2" id="KW-1185">Reference proteome</keyword>
<comment type="caution">
    <text evidence="1">The sequence shown here is derived from an EMBL/GenBank/DDBJ whole genome shotgun (WGS) entry which is preliminary data.</text>
</comment>
<dbReference type="EMBL" id="JAODUO010000405">
    <property type="protein sequence ID" value="KAK2181244.1"/>
    <property type="molecule type" value="Genomic_DNA"/>
</dbReference>
<dbReference type="AlphaFoldDB" id="A0AAD9L1C0"/>
<evidence type="ECO:0000313" key="2">
    <source>
        <dbReference type="Proteomes" id="UP001209878"/>
    </source>
</evidence>
<organism evidence="1 2">
    <name type="scientific">Ridgeia piscesae</name>
    <name type="common">Tubeworm</name>
    <dbReference type="NCBI Taxonomy" id="27915"/>
    <lineage>
        <taxon>Eukaryota</taxon>
        <taxon>Metazoa</taxon>
        <taxon>Spiralia</taxon>
        <taxon>Lophotrochozoa</taxon>
        <taxon>Annelida</taxon>
        <taxon>Polychaeta</taxon>
        <taxon>Sedentaria</taxon>
        <taxon>Canalipalpata</taxon>
        <taxon>Sabellida</taxon>
        <taxon>Siboglinidae</taxon>
        <taxon>Ridgeia</taxon>
    </lineage>
</organism>